<evidence type="ECO:0000256" key="1">
    <source>
        <dbReference type="SAM" id="MobiDB-lite"/>
    </source>
</evidence>
<dbReference type="EMBL" id="OANU01000073">
    <property type="protein sequence ID" value="SNX49753.1"/>
    <property type="molecule type" value="Genomic_DNA"/>
</dbReference>
<keyword evidence="3" id="KW-1185">Reference proteome</keyword>
<dbReference type="AlphaFoldDB" id="A0A240ENC2"/>
<feature type="region of interest" description="Disordered" evidence="1">
    <location>
        <begin position="1"/>
        <end position="27"/>
    </location>
</feature>
<dbReference type="OrthoDB" id="5906620at2"/>
<organism evidence="2 3">
    <name type="scientific">Vibrio thalassae</name>
    <dbReference type="NCBI Taxonomy" id="1243014"/>
    <lineage>
        <taxon>Bacteria</taxon>
        <taxon>Pseudomonadati</taxon>
        <taxon>Pseudomonadota</taxon>
        <taxon>Gammaproteobacteria</taxon>
        <taxon>Vibrionales</taxon>
        <taxon>Vibrionaceae</taxon>
        <taxon>Vibrio</taxon>
    </lineage>
</organism>
<dbReference type="Proteomes" id="UP000219336">
    <property type="component" value="Unassembled WGS sequence"/>
</dbReference>
<protein>
    <submittedName>
        <fullName evidence="2">Uncharacterized protein</fullName>
    </submittedName>
</protein>
<proteinExistence type="predicted"/>
<gene>
    <name evidence="2" type="ORF">VTH8203_03401</name>
</gene>
<dbReference type="RefSeq" id="WP_096994757.1">
    <property type="nucleotide sequence ID" value="NZ_JBHSII010000001.1"/>
</dbReference>
<accession>A0A240ENC2</accession>
<evidence type="ECO:0000313" key="2">
    <source>
        <dbReference type="EMBL" id="SNX49753.1"/>
    </source>
</evidence>
<reference evidence="3" key="1">
    <citation type="submission" date="2016-06" db="EMBL/GenBank/DDBJ databases">
        <authorList>
            <person name="Rodrigo-Torres L."/>
            <person name="Arahal R.D."/>
            <person name="Lucena T."/>
        </authorList>
    </citation>
    <scope>NUCLEOTIDE SEQUENCE [LARGE SCALE GENOMIC DNA]</scope>
    <source>
        <strain evidence="3">CECT8203</strain>
    </source>
</reference>
<sequence length="101" mass="11779">MVTQHKQNKKQTKAQKKARAAAKRERQRKYRMVMINGKQKRVKREPTIDGMSVDEFILANANAIFLHEMGAWELMRDNNSSFVAELDDVIDEDKLFQDPPC</sequence>
<name>A0A240ENC2_9VIBR</name>
<evidence type="ECO:0000313" key="3">
    <source>
        <dbReference type="Proteomes" id="UP000219336"/>
    </source>
</evidence>